<reference evidence="4 5" key="2">
    <citation type="journal article" date="2010" name="Stand. Genomic Sci.">
        <title>Complete genome sequence of Kribbella flavida type strain (IFO 14399).</title>
        <authorList>
            <person name="Pukall R."/>
            <person name="Lapidus A."/>
            <person name="Glavina Del Rio T."/>
            <person name="Copeland A."/>
            <person name="Tice H."/>
            <person name="Cheng J.-F."/>
            <person name="Lucas S."/>
            <person name="Chen F."/>
            <person name="Nolan M."/>
            <person name="LaButti K."/>
            <person name="Pati A."/>
            <person name="Ivanova N."/>
            <person name="Mavrommatis K."/>
            <person name="Mikhailova N."/>
            <person name="Pitluck S."/>
            <person name="Bruce D."/>
            <person name="Goodwin L."/>
            <person name="Land M."/>
            <person name="Hauser L."/>
            <person name="Chang Y.-J."/>
            <person name="Jeffries C.D."/>
            <person name="Chen A."/>
            <person name="Palaniappan K."/>
            <person name="Chain P."/>
            <person name="Rohde M."/>
            <person name="Goeker M."/>
            <person name="Bristow J."/>
            <person name="Eisen J.A."/>
            <person name="Markowitz V."/>
            <person name="Hugenholtz P."/>
            <person name="Kyrpides N.C."/>
            <person name="Klenk H.-P."/>
            <person name="Brettin T."/>
        </authorList>
    </citation>
    <scope>NUCLEOTIDE SEQUENCE [LARGE SCALE GENOMIC DNA]</scope>
    <source>
        <strain evidence="5">DSM 17836 / JCM 10339 / NBRC 14399</strain>
    </source>
</reference>
<reference evidence="5" key="1">
    <citation type="submission" date="2009-09" db="EMBL/GenBank/DDBJ databases">
        <title>The complete genome of Kribbella flavida DSM 17836.</title>
        <authorList>
            <consortium name="US DOE Joint Genome Institute (JGI-PGF)"/>
            <person name="Lucas S."/>
            <person name="Copeland A."/>
            <person name="Lapidus A."/>
            <person name="Glavina del Rio T."/>
            <person name="Dalin E."/>
            <person name="Tice H."/>
            <person name="Bruce D."/>
            <person name="Goodwin L."/>
            <person name="Pitluck S."/>
            <person name="Kyrpides N."/>
            <person name="Mavromatis K."/>
            <person name="Ivanova N."/>
            <person name="Saunders E."/>
            <person name="Brettin T."/>
            <person name="Detter J.C."/>
            <person name="Han C."/>
            <person name="Larimer F."/>
            <person name="Land M."/>
            <person name="Hauser L."/>
            <person name="Markowitz V."/>
            <person name="Cheng J.-F."/>
            <person name="Hugenholtz P."/>
            <person name="Woyke T."/>
            <person name="Wu D."/>
            <person name="Pukall R."/>
            <person name="Klenk H.-P."/>
            <person name="Eisen J.A."/>
        </authorList>
    </citation>
    <scope>NUCLEOTIDE SEQUENCE [LARGE SCALE GENOMIC DNA]</scope>
    <source>
        <strain evidence="5">DSM 17836 / JCM 10339 / NBRC 14399</strain>
    </source>
</reference>
<evidence type="ECO:0000313" key="5">
    <source>
        <dbReference type="Proteomes" id="UP000007967"/>
    </source>
</evidence>
<feature type="signal peptide" evidence="3">
    <location>
        <begin position="1"/>
        <end position="26"/>
    </location>
</feature>
<name>D2Q2C9_KRIFD</name>
<dbReference type="OrthoDB" id="3867729at2"/>
<feature type="region of interest" description="Disordered" evidence="1">
    <location>
        <begin position="226"/>
        <end position="246"/>
    </location>
</feature>
<proteinExistence type="predicted"/>
<feature type="compositionally biased region" description="Basic and acidic residues" evidence="1">
    <location>
        <begin position="177"/>
        <end position="197"/>
    </location>
</feature>
<protein>
    <recommendedName>
        <fullName evidence="6">TPM domain-containing protein</fullName>
    </recommendedName>
</protein>
<keyword evidence="2" id="KW-1133">Transmembrane helix</keyword>
<gene>
    <name evidence="4" type="ordered locus">Kfla_6834</name>
</gene>
<keyword evidence="2" id="KW-0472">Membrane</keyword>
<dbReference type="STRING" id="479435.Kfla_6834"/>
<dbReference type="RefSeq" id="WP_012924377.1">
    <property type="nucleotide sequence ID" value="NC_013729.1"/>
</dbReference>
<keyword evidence="2" id="KW-0812">Transmembrane</keyword>
<evidence type="ECO:0000256" key="3">
    <source>
        <dbReference type="SAM" id="SignalP"/>
    </source>
</evidence>
<evidence type="ECO:0000256" key="1">
    <source>
        <dbReference type="SAM" id="MobiDB-lite"/>
    </source>
</evidence>
<sequence length="441" mass="47631">MSARSRCLAALLLALLAVVPAGPAHAVTPELPDQIAAAWRQDPIYVEPAMRPAFPRSELDRIRAASAAAGFGVYVAILPRDGFDRERYAEFPTLLQGRVGQPGLYLVWTVSDEYWSGDELLVRAGGLKGRSLTRVQVDDEQDNKIVTDRPAPRIVRTIQQAGTAYDGRPLPDVPASDLKESAQRERSGPSATDKEDRAAFTGMGIGGLAGFLLVLILVLRSWKHRPAPSRRRTSGRSRELPAQAASSAAEVKLSTVTSQADRWIPKAGRALRALEKQVLAASRAGDDADAARRERTRARLDRRDDAGARLEAARTLRKAEPDDVLAVTGAFVLARQAFQVAEGNDLLPPCFFDPTHPSGTMTAAWADDTEVPACKTCAQTVSRGETPLGLRVAPAGGLFGIDRTPVPYWTLDPENPMVATGFGALSDDLAERVERIYGGVR</sequence>
<dbReference type="HOGENOM" id="CLU_620787_0_0_11"/>
<feature type="compositionally biased region" description="Basic residues" evidence="1">
    <location>
        <begin position="226"/>
        <end position="235"/>
    </location>
</feature>
<dbReference type="EMBL" id="CP001736">
    <property type="protein sequence ID" value="ADB35825.1"/>
    <property type="molecule type" value="Genomic_DNA"/>
</dbReference>
<dbReference type="KEGG" id="kfl:Kfla_6834"/>
<accession>D2Q2C9</accession>
<organism evidence="4 5">
    <name type="scientific">Kribbella flavida (strain DSM 17836 / JCM 10339 / NBRC 14399)</name>
    <dbReference type="NCBI Taxonomy" id="479435"/>
    <lineage>
        <taxon>Bacteria</taxon>
        <taxon>Bacillati</taxon>
        <taxon>Actinomycetota</taxon>
        <taxon>Actinomycetes</taxon>
        <taxon>Propionibacteriales</taxon>
        <taxon>Kribbellaceae</taxon>
        <taxon>Kribbella</taxon>
    </lineage>
</organism>
<keyword evidence="5" id="KW-1185">Reference proteome</keyword>
<feature type="chain" id="PRO_5003034281" description="TPM domain-containing protein" evidence="3">
    <location>
        <begin position="27"/>
        <end position="441"/>
    </location>
</feature>
<feature type="region of interest" description="Disordered" evidence="1">
    <location>
        <begin position="164"/>
        <end position="197"/>
    </location>
</feature>
<dbReference type="Proteomes" id="UP000007967">
    <property type="component" value="Chromosome"/>
</dbReference>
<evidence type="ECO:0008006" key="6">
    <source>
        <dbReference type="Google" id="ProtNLM"/>
    </source>
</evidence>
<evidence type="ECO:0000313" key="4">
    <source>
        <dbReference type="EMBL" id="ADB35825.1"/>
    </source>
</evidence>
<keyword evidence="3" id="KW-0732">Signal</keyword>
<dbReference type="AlphaFoldDB" id="D2Q2C9"/>
<evidence type="ECO:0000256" key="2">
    <source>
        <dbReference type="SAM" id="Phobius"/>
    </source>
</evidence>
<feature type="transmembrane region" description="Helical" evidence="2">
    <location>
        <begin position="199"/>
        <end position="222"/>
    </location>
</feature>